<feature type="region of interest" description="Disordered" evidence="2">
    <location>
        <begin position="567"/>
        <end position="598"/>
    </location>
</feature>
<organism evidence="3 4">
    <name type="scientific">Pygocentrus nattereri</name>
    <name type="common">Red-bellied piranha</name>
    <dbReference type="NCBI Taxonomy" id="42514"/>
    <lineage>
        <taxon>Eukaryota</taxon>
        <taxon>Metazoa</taxon>
        <taxon>Chordata</taxon>
        <taxon>Craniata</taxon>
        <taxon>Vertebrata</taxon>
        <taxon>Euteleostomi</taxon>
        <taxon>Actinopterygii</taxon>
        <taxon>Neopterygii</taxon>
        <taxon>Teleostei</taxon>
        <taxon>Ostariophysi</taxon>
        <taxon>Characiformes</taxon>
        <taxon>Characoidei</taxon>
        <taxon>Pygocentrus</taxon>
    </lineage>
</organism>
<evidence type="ECO:0000313" key="3">
    <source>
        <dbReference type="Ensembl" id="ENSPNAP00000032520.2"/>
    </source>
</evidence>
<feature type="compositionally biased region" description="Low complexity" evidence="2">
    <location>
        <begin position="462"/>
        <end position="477"/>
    </location>
</feature>
<evidence type="ECO:0000313" key="4">
    <source>
        <dbReference type="Proteomes" id="UP001501920"/>
    </source>
</evidence>
<proteinExistence type="predicted"/>
<dbReference type="OMA" id="NRWKQFT"/>
<evidence type="ECO:0000256" key="1">
    <source>
        <dbReference type="SAM" id="Coils"/>
    </source>
</evidence>
<feature type="region of interest" description="Disordered" evidence="2">
    <location>
        <begin position="275"/>
        <end position="302"/>
    </location>
</feature>
<dbReference type="Proteomes" id="UP001501920">
    <property type="component" value="Chromosome 24"/>
</dbReference>
<reference evidence="3" key="2">
    <citation type="submission" date="2025-08" db="UniProtKB">
        <authorList>
            <consortium name="Ensembl"/>
        </authorList>
    </citation>
    <scope>IDENTIFICATION</scope>
</reference>
<dbReference type="AlphaFoldDB" id="A0A3B4E9M4"/>
<dbReference type="PANTHER" id="PTHR22028">
    <property type="entry name" value="SFI1 SPINDLE BODY DOMAIN-CONTAINING PROTEIN-RELATED"/>
    <property type="match status" value="1"/>
</dbReference>
<sequence length="845" mass="100486">MHIFIETGFLSRVLHISTHKNDLSRVIREGKHYPDTLVQLTDGDINQWMKRVEMASEFAVSEVLSPQKRHTAKHSQAVALQNMEQLQDHDDAYSEAQAILTDWMNTKLRLELEVDEEEEERIDSSKIKSPEKTANLNYKNFDDMYSQLAQEDESFEVYNFLQDLMETELLESRAVDGLRLDAETERKCRDPSITMQVRHQQVKERRLRRDAERVKQREEQEARREAREEAQRLEREEQRKRKQEARRQEELLQQQMMRLRREMDEKRSMEQFARKIERERMEKQRVRQRSLAPKPDSQRKLQHKEQEVEARVHILNLQCMQKHFSVWYSMVLEKRVQLGKAAALCDWRRQLRAWRAWRALVWVKREEREAERTEEELRMNNRRCQVAAESDRRRLLRRCLNDWWLWCRMEKERRELLSQQEETRQKMATLISAATSGKLTRENCSEQPLADIPNTSTKFEDSPQPVTSAPTPTTVTSRKIVPPTQAWQVTRRHAALLPPELHRAQQNIVPRSQSPEVCGGRFEHRYAAQQQTITEQRRLLKEQQDLISCLQERQNFLELRQEAERTAESAVATPTAQPKNSAPHIITQASTGGGDAETRYIPGQLTVYKAQMKAAEEERLRQEKEEKCLAAEKRKEERRQQRELEKQKRMEQEQKLLKQAQEHYRRSLLLYKGLVPWKHLVEKSYTDTQKAVNHHRQVLQRGCLLSWLQAVGEALAEKEACAEQLYRSFLLRRAFCSLQKVICVLEARAEHFYRAQMLRKVFMALLDHATHQRLLAWDRERQAEEYNARRSVRRCFSGWRRLPAVLREEREKEVRRERLRRKVAEILPDFRTSPVNGVWSPAPSL</sequence>
<feature type="compositionally biased region" description="Basic and acidic residues" evidence="2">
    <location>
        <begin position="201"/>
        <end position="248"/>
    </location>
</feature>
<keyword evidence="1" id="KW-0175">Coiled coil</keyword>
<reference evidence="3" key="3">
    <citation type="submission" date="2025-09" db="UniProtKB">
        <authorList>
            <consortium name="Ensembl"/>
        </authorList>
    </citation>
    <scope>IDENTIFICATION</scope>
</reference>
<name>A0A3B4E9M4_PYGNA</name>
<evidence type="ECO:0008006" key="5">
    <source>
        <dbReference type="Google" id="ProtNLM"/>
    </source>
</evidence>
<protein>
    <recommendedName>
        <fullName evidence="5">Coiled-coil domain containing 191</fullName>
    </recommendedName>
</protein>
<feature type="compositionally biased region" description="Basic and acidic residues" evidence="2">
    <location>
        <begin position="275"/>
        <end position="285"/>
    </location>
</feature>
<evidence type="ECO:0000256" key="2">
    <source>
        <dbReference type="SAM" id="MobiDB-lite"/>
    </source>
</evidence>
<feature type="region of interest" description="Disordered" evidence="2">
    <location>
        <begin position="190"/>
        <end position="248"/>
    </location>
</feature>
<accession>A0A3B4E9M4</accession>
<dbReference type="GeneTree" id="ENSGT00940000154110"/>
<reference evidence="3 4" key="1">
    <citation type="submission" date="2020-10" db="EMBL/GenBank/DDBJ databases">
        <title>Pygocentrus nattereri (red-bellied piranha) genome, fPygNat1, primary haplotype.</title>
        <authorList>
            <person name="Myers G."/>
            <person name="Meyer A."/>
            <person name="Karagic N."/>
            <person name="Pippel M."/>
            <person name="Winkler S."/>
            <person name="Tracey A."/>
            <person name="Wood J."/>
            <person name="Formenti G."/>
            <person name="Howe K."/>
            <person name="Fedrigo O."/>
            <person name="Jarvis E.D."/>
        </authorList>
    </citation>
    <scope>NUCLEOTIDE SEQUENCE [LARGE SCALE GENOMIC DNA]</scope>
</reference>
<dbReference type="InterPro" id="IPR052270">
    <property type="entry name" value="CACF_protein"/>
</dbReference>
<gene>
    <name evidence="3" type="primary">CCDC191</name>
</gene>
<dbReference type="PANTHER" id="PTHR22028:SF5">
    <property type="entry name" value="COILED-COIL DOMAIN-CONTAINING PROTEIN 191"/>
    <property type="match status" value="1"/>
</dbReference>
<feature type="coiled-coil region" evidence="1">
    <location>
        <begin position="605"/>
        <end position="663"/>
    </location>
</feature>
<feature type="coiled-coil region" evidence="1">
    <location>
        <begin position="533"/>
        <end position="560"/>
    </location>
</feature>
<dbReference type="Ensembl" id="ENSPNAT00000022511.2">
    <property type="protein sequence ID" value="ENSPNAP00000032520.2"/>
    <property type="gene ID" value="ENSPNAG00000020533.2"/>
</dbReference>
<feature type="region of interest" description="Disordered" evidence="2">
    <location>
        <begin position="441"/>
        <end position="477"/>
    </location>
</feature>
<keyword evidence="4" id="KW-1185">Reference proteome</keyword>